<dbReference type="AlphaFoldDB" id="A0AAP0Q830"/>
<reference evidence="1 2" key="1">
    <citation type="submission" date="2024-05" db="EMBL/GenBank/DDBJ databases">
        <title>Haplotype-resolved chromosome-level genome assembly of Huyou (Citrus changshanensis).</title>
        <authorList>
            <person name="Miao C."/>
            <person name="Chen W."/>
            <person name="Wu Y."/>
            <person name="Wang L."/>
            <person name="Zhao S."/>
            <person name="Grierson D."/>
            <person name="Xu C."/>
            <person name="Chen K."/>
        </authorList>
    </citation>
    <scope>NUCLEOTIDE SEQUENCE [LARGE SCALE GENOMIC DNA]</scope>
    <source>
        <strain evidence="1">01-14</strain>
        <tissue evidence="1">Leaf</tissue>
    </source>
</reference>
<proteinExistence type="predicted"/>
<protein>
    <submittedName>
        <fullName evidence="1">Uncharacterized protein</fullName>
    </submittedName>
</protein>
<organism evidence="1 2">
    <name type="scientific">Citrus x changshan-huyou</name>
    <dbReference type="NCBI Taxonomy" id="2935761"/>
    <lineage>
        <taxon>Eukaryota</taxon>
        <taxon>Viridiplantae</taxon>
        <taxon>Streptophyta</taxon>
        <taxon>Embryophyta</taxon>
        <taxon>Tracheophyta</taxon>
        <taxon>Spermatophyta</taxon>
        <taxon>Magnoliopsida</taxon>
        <taxon>eudicotyledons</taxon>
        <taxon>Gunneridae</taxon>
        <taxon>Pentapetalae</taxon>
        <taxon>rosids</taxon>
        <taxon>malvids</taxon>
        <taxon>Sapindales</taxon>
        <taxon>Rutaceae</taxon>
        <taxon>Aurantioideae</taxon>
        <taxon>Citrus</taxon>
    </lineage>
</organism>
<accession>A0AAP0Q830</accession>
<sequence length="157" mass="17914">MEMFKESCFGHLIHIQHLQFSGIITKSLVLRERLFSLEGCENQVQAEHFEPKIERTASRLRKEQRNLKATVAINDLQDMRNLNPQGEIQPVNAQGGKEGQNGHIIYGQPGNNNIIHMADDRDRAIRDYAVLTPQTINLGIVRPEVQADNFEVKLVIF</sequence>
<gene>
    <name evidence="1" type="ORF">WN944_026984</name>
</gene>
<keyword evidence="2" id="KW-1185">Reference proteome</keyword>
<dbReference type="Proteomes" id="UP001428341">
    <property type="component" value="Unassembled WGS sequence"/>
</dbReference>
<evidence type="ECO:0000313" key="2">
    <source>
        <dbReference type="Proteomes" id="UP001428341"/>
    </source>
</evidence>
<comment type="caution">
    <text evidence="1">The sequence shown here is derived from an EMBL/GenBank/DDBJ whole genome shotgun (WGS) entry which is preliminary data.</text>
</comment>
<dbReference type="EMBL" id="JBCGBO010000025">
    <property type="protein sequence ID" value="KAK9174980.1"/>
    <property type="molecule type" value="Genomic_DNA"/>
</dbReference>
<evidence type="ECO:0000313" key="1">
    <source>
        <dbReference type="EMBL" id="KAK9174980.1"/>
    </source>
</evidence>
<name>A0AAP0Q830_9ROSI</name>